<keyword evidence="10 12" id="KW-0675">Receptor</keyword>
<evidence type="ECO:0000256" key="8">
    <source>
        <dbReference type="ARBA" id="ARBA00022989"/>
    </source>
</evidence>
<evidence type="ECO:0000256" key="5">
    <source>
        <dbReference type="ARBA" id="ARBA00022824"/>
    </source>
</evidence>
<feature type="transmembrane region" description="Helical" evidence="11">
    <location>
        <begin position="383"/>
        <end position="399"/>
    </location>
</feature>
<dbReference type="GO" id="GO:0015031">
    <property type="term" value="P:protein transport"/>
    <property type="evidence" value="ECO:0007669"/>
    <property type="project" value="UniProtKB-KW"/>
</dbReference>
<keyword evidence="8 11" id="KW-1133">Transmembrane helix</keyword>
<sequence>MSPFYYNPAAVLTCVGSLILAPCPLPMVCGRRRSHCQRNAGRFVLLLLSRAAGQGLRKFGRGRYFLLNRQSGQYLLGDGGLGHADVNETALWSVAETQDAALFHLQNVKTGHHLGSHAWFIHSTCRGSCISLADHDGKVLAPLRDDGGALRAAPRAAKEEPTILASALQATGARWSAQHAEATALRHRLEVLARNLDSGEGEEVDKDWVHRFVTSHQRLVELGCRLEAGFVDIDAELRRLQAVLGHARVLGALAGSGENGPGSRAALPSGAAVFHFGQTPEDDADEGHEAQAAKDLEDDYEALERFAESAEATLRGQPRALASARDRIANEVLGEVLLASGAASTANFRAKSFRGGHAEMYALVFIFRYLDLLWSFISVYNTVMKITYITTTCYLIYLMRYKTPVCQTYERSTDSFQYEIYLLAPCVLLGLICAEEYTIPDILWSSSIWLESVSIIPQLVLLQQIREVEPTGAFYILNWIYRYFAEDYVNIVGWIGGLVQTGLYWNGKMPLEECSEVEEQLFHAGAAAHWVYLPPCVNVAKRTVLRATSSEEAVCRSTATSGRYIQVREKMPRPLHGDAMTEESIAEAYNTLVRNSALWGAETWPVHELWNNMTLHGVTGKQGKLGNLDRGLFLEVVAGGLESMQAAQSKYLSSFALLRGSSCPYCHEHTNRRARGEEPPHRPRKTLRNKIKRQMQQQMNEFDRSPDRVHDEWQMLVHNCPYAWNYLSGLLDRADTAAARATANLEPADDVTTAGPLFTQLEEVLSGEVQLQNGMIFSV</sequence>
<dbReference type="GO" id="GO:0005789">
    <property type="term" value="C:endoplasmic reticulum membrane"/>
    <property type="evidence" value="ECO:0007669"/>
    <property type="project" value="UniProtKB-SubCell"/>
</dbReference>
<keyword evidence="3" id="KW-0813">Transport</keyword>
<dbReference type="InterPro" id="IPR000133">
    <property type="entry name" value="ER_ret_rcpt"/>
</dbReference>
<dbReference type="AlphaFoldDB" id="A0A1Q9DUB0"/>
<dbReference type="EMBL" id="LSRX01000387">
    <property type="protein sequence ID" value="OLP98757.1"/>
    <property type="molecule type" value="Genomic_DNA"/>
</dbReference>
<evidence type="ECO:0000256" key="9">
    <source>
        <dbReference type="ARBA" id="ARBA00023136"/>
    </source>
</evidence>
<keyword evidence="13" id="KW-1185">Reference proteome</keyword>
<evidence type="ECO:0000256" key="3">
    <source>
        <dbReference type="ARBA" id="ARBA00022448"/>
    </source>
</evidence>
<organism evidence="12 13">
    <name type="scientific">Symbiodinium microadriaticum</name>
    <name type="common">Dinoflagellate</name>
    <name type="synonym">Zooxanthella microadriatica</name>
    <dbReference type="NCBI Taxonomy" id="2951"/>
    <lineage>
        <taxon>Eukaryota</taxon>
        <taxon>Sar</taxon>
        <taxon>Alveolata</taxon>
        <taxon>Dinophyceae</taxon>
        <taxon>Suessiales</taxon>
        <taxon>Symbiodiniaceae</taxon>
        <taxon>Symbiodinium</taxon>
    </lineage>
</organism>
<dbReference type="PANTHER" id="PTHR10585">
    <property type="entry name" value="ER LUMEN PROTEIN RETAINING RECEPTOR"/>
    <property type="match status" value="1"/>
</dbReference>
<dbReference type="GO" id="GO:0006621">
    <property type="term" value="P:protein retention in ER lumen"/>
    <property type="evidence" value="ECO:0007669"/>
    <property type="project" value="InterPro"/>
</dbReference>
<gene>
    <name evidence="12" type="primary">ERD2</name>
    <name evidence="12" type="ORF">AK812_SmicGene18754</name>
</gene>
<dbReference type="OrthoDB" id="7694678at2759"/>
<feature type="transmembrane region" description="Helical" evidence="11">
    <location>
        <begin position="420"/>
        <end position="439"/>
    </location>
</feature>
<proteinExistence type="inferred from homology"/>
<evidence type="ECO:0000256" key="6">
    <source>
        <dbReference type="ARBA" id="ARBA00022892"/>
    </source>
</evidence>
<dbReference type="Proteomes" id="UP000186817">
    <property type="component" value="Unassembled WGS sequence"/>
</dbReference>
<evidence type="ECO:0000256" key="2">
    <source>
        <dbReference type="ARBA" id="ARBA00010120"/>
    </source>
</evidence>
<dbReference type="GO" id="GO:0046923">
    <property type="term" value="F:ER retention sequence binding"/>
    <property type="evidence" value="ECO:0007669"/>
    <property type="project" value="InterPro"/>
</dbReference>
<name>A0A1Q9DUB0_SYMMI</name>
<evidence type="ECO:0000256" key="7">
    <source>
        <dbReference type="ARBA" id="ARBA00022927"/>
    </source>
</evidence>
<evidence type="ECO:0000256" key="1">
    <source>
        <dbReference type="ARBA" id="ARBA00004477"/>
    </source>
</evidence>
<keyword evidence="5" id="KW-0256">Endoplasmic reticulum</keyword>
<reference evidence="12 13" key="1">
    <citation type="submission" date="2016-02" db="EMBL/GenBank/DDBJ databases">
        <title>Genome analysis of coral dinoflagellate symbionts highlights evolutionary adaptations to a symbiotic lifestyle.</title>
        <authorList>
            <person name="Aranda M."/>
            <person name="Li Y."/>
            <person name="Liew Y.J."/>
            <person name="Baumgarten S."/>
            <person name="Simakov O."/>
            <person name="Wilson M."/>
            <person name="Piel J."/>
            <person name="Ashoor H."/>
            <person name="Bougouffa S."/>
            <person name="Bajic V.B."/>
            <person name="Ryu T."/>
            <person name="Ravasi T."/>
            <person name="Bayer T."/>
            <person name="Micklem G."/>
            <person name="Kim H."/>
            <person name="Bhak J."/>
            <person name="Lajeunesse T.C."/>
            <person name="Voolstra C.R."/>
        </authorList>
    </citation>
    <scope>NUCLEOTIDE SEQUENCE [LARGE SCALE GENOMIC DNA]</scope>
    <source>
        <strain evidence="12 13">CCMP2467</strain>
    </source>
</reference>
<accession>A0A1Q9DUB0</accession>
<keyword evidence="9 11" id="KW-0472">Membrane</keyword>
<evidence type="ECO:0000313" key="13">
    <source>
        <dbReference type="Proteomes" id="UP000186817"/>
    </source>
</evidence>
<comment type="caution">
    <text evidence="12">The sequence shown here is derived from an EMBL/GenBank/DDBJ whole genome shotgun (WGS) entry which is preliminary data.</text>
</comment>
<keyword evidence="6" id="KW-0931">ER-Golgi transport</keyword>
<evidence type="ECO:0000313" key="12">
    <source>
        <dbReference type="EMBL" id="OLP98757.1"/>
    </source>
</evidence>
<dbReference type="PRINTS" id="PR00660">
    <property type="entry name" value="ERLUMENR"/>
</dbReference>
<comment type="similarity">
    <text evidence="2">Belongs to the ERD2 family.</text>
</comment>
<evidence type="ECO:0000256" key="4">
    <source>
        <dbReference type="ARBA" id="ARBA00022692"/>
    </source>
</evidence>
<evidence type="ECO:0000256" key="10">
    <source>
        <dbReference type="ARBA" id="ARBA00023170"/>
    </source>
</evidence>
<keyword evidence="7" id="KW-0653">Protein transport</keyword>
<protein>
    <submittedName>
        <fullName evidence="12">ER lumen protein-retaining receptor</fullName>
    </submittedName>
</protein>
<evidence type="ECO:0000256" key="11">
    <source>
        <dbReference type="SAM" id="Phobius"/>
    </source>
</evidence>
<comment type="subcellular location">
    <subcellularLocation>
        <location evidence="1">Endoplasmic reticulum membrane</location>
        <topology evidence="1">Multi-pass membrane protein</topology>
    </subcellularLocation>
</comment>
<keyword evidence="4 11" id="KW-0812">Transmembrane</keyword>
<dbReference type="GO" id="GO:0016192">
    <property type="term" value="P:vesicle-mediated transport"/>
    <property type="evidence" value="ECO:0007669"/>
    <property type="project" value="UniProtKB-KW"/>
</dbReference>
<dbReference type="Pfam" id="PF00810">
    <property type="entry name" value="ER_lumen_recept"/>
    <property type="match status" value="1"/>
</dbReference>